<evidence type="ECO:0000313" key="3">
    <source>
        <dbReference type="Proteomes" id="UP000053860"/>
    </source>
</evidence>
<feature type="chain" id="PRO_5007096910" evidence="1">
    <location>
        <begin position="20"/>
        <end position="235"/>
    </location>
</feature>
<organism evidence="2 3">
    <name type="scientific">Proteiniphilum acetatigenes</name>
    <dbReference type="NCBI Taxonomy" id="294710"/>
    <lineage>
        <taxon>Bacteria</taxon>
        <taxon>Pseudomonadati</taxon>
        <taxon>Bacteroidota</taxon>
        <taxon>Bacteroidia</taxon>
        <taxon>Bacteroidales</taxon>
        <taxon>Dysgonomonadaceae</taxon>
        <taxon>Proteiniphilum</taxon>
    </lineage>
</organism>
<comment type="caution">
    <text evidence="2">The sequence shown here is derived from an EMBL/GenBank/DDBJ whole genome shotgun (WGS) entry which is preliminary data.</text>
</comment>
<keyword evidence="1" id="KW-0732">Signal</keyword>
<proteinExistence type="predicted"/>
<sequence>MKKTALLSWFLLSVLLLHAQLPEGTYREGNDSLHLKDQYAIFRISGFTGLSVAQVGEGKYEQLDEILIIHTTPYSGSKSSSQAVPASHKDSCVVEVVGSNNYPLPTILVESHSRSGKLLEGKVTDQQGKVIFTETEKIGSIVVTAMGYDDLTLQYEPEKDYRVKLVGHEVIENKDVVFRCRMTDEETLSLLMLSDDFDPGRNRDRALQKLLKKAQQSNRIDKRLKKVYVPYERKF</sequence>
<gene>
    <name evidence="2" type="ORF">XD92_0949</name>
</gene>
<evidence type="ECO:0000313" key="2">
    <source>
        <dbReference type="EMBL" id="KUK77044.1"/>
    </source>
</evidence>
<reference evidence="3" key="1">
    <citation type="journal article" date="2015" name="MBio">
        <title>Genome-Resolved Metagenomic Analysis Reveals Roles for Candidate Phyla and Other Microbial Community Members in Biogeochemical Transformations in Oil Reservoirs.</title>
        <authorList>
            <person name="Hu P."/>
            <person name="Tom L."/>
            <person name="Singh A."/>
            <person name="Thomas B.C."/>
            <person name="Baker B.J."/>
            <person name="Piceno Y.M."/>
            <person name="Andersen G.L."/>
            <person name="Banfield J.F."/>
        </authorList>
    </citation>
    <scope>NUCLEOTIDE SEQUENCE [LARGE SCALE GENOMIC DNA]</scope>
</reference>
<dbReference type="Proteomes" id="UP000053860">
    <property type="component" value="Unassembled WGS sequence"/>
</dbReference>
<name>A0A101HHL8_9BACT</name>
<dbReference type="AlphaFoldDB" id="A0A101HHL8"/>
<dbReference type="EMBL" id="LGGN01000171">
    <property type="protein sequence ID" value="KUK77044.1"/>
    <property type="molecule type" value="Genomic_DNA"/>
</dbReference>
<accession>A0A101HHL8</accession>
<feature type="signal peptide" evidence="1">
    <location>
        <begin position="1"/>
        <end position="19"/>
    </location>
</feature>
<protein>
    <submittedName>
        <fullName evidence="2">Uncharacterized protein</fullName>
    </submittedName>
</protein>
<evidence type="ECO:0000256" key="1">
    <source>
        <dbReference type="SAM" id="SignalP"/>
    </source>
</evidence>